<dbReference type="AlphaFoldDB" id="A0AAW1XQZ8"/>
<proteinExistence type="predicted"/>
<name>A0AAW1XQZ8_RUBAR</name>
<protein>
    <submittedName>
        <fullName evidence="1">Uncharacterized protein</fullName>
    </submittedName>
</protein>
<gene>
    <name evidence="1" type="ORF">M0R45_015206</name>
</gene>
<organism evidence="1 2">
    <name type="scientific">Rubus argutus</name>
    <name type="common">Southern blackberry</name>
    <dbReference type="NCBI Taxonomy" id="59490"/>
    <lineage>
        <taxon>Eukaryota</taxon>
        <taxon>Viridiplantae</taxon>
        <taxon>Streptophyta</taxon>
        <taxon>Embryophyta</taxon>
        <taxon>Tracheophyta</taxon>
        <taxon>Spermatophyta</taxon>
        <taxon>Magnoliopsida</taxon>
        <taxon>eudicotyledons</taxon>
        <taxon>Gunneridae</taxon>
        <taxon>Pentapetalae</taxon>
        <taxon>rosids</taxon>
        <taxon>fabids</taxon>
        <taxon>Rosales</taxon>
        <taxon>Rosaceae</taxon>
        <taxon>Rosoideae</taxon>
        <taxon>Rosoideae incertae sedis</taxon>
        <taxon>Rubus</taxon>
    </lineage>
</organism>
<accession>A0AAW1XQZ8</accession>
<comment type="caution">
    <text evidence="1">The sequence shown here is derived from an EMBL/GenBank/DDBJ whole genome shotgun (WGS) entry which is preliminary data.</text>
</comment>
<sequence>MSAEEDVQLDWARAWSGTAITQLGREGRRRSMVVIPVSSEHGWCSVKWVVGGGAEDAQRCAVVGTTRFWVDEEMPRIDCGGAGLATERATIVGEAAKQVGTPD</sequence>
<dbReference type="EMBL" id="JBEDUW010000003">
    <property type="protein sequence ID" value="KAK9938473.1"/>
    <property type="molecule type" value="Genomic_DNA"/>
</dbReference>
<dbReference type="Proteomes" id="UP001457282">
    <property type="component" value="Unassembled WGS sequence"/>
</dbReference>
<reference evidence="1 2" key="1">
    <citation type="journal article" date="2023" name="G3 (Bethesda)">
        <title>A chromosome-length genome assembly and annotation of blackberry (Rubus argutus, cv. 'Hillquist').</title>
        <authorList>
            <person name="Bruna T."/>
            <person name="Aryal R."/>
            <person name="Dudchenko O."/>
            <person name="Sargent D.J."/>
            <person name="Mead D."/>
            <person name="Buti M."/>
            <person name="Cavallini A."/>
            <person name="Hytonen T."/>
            <person name="Andres J."/>
            <person name="Pham M."/>
            <person name="Weisz D."/>
            <person name="Mascagni F."/>
            <person name="Usai G."/>
            <person name="Natali L."/>
            <person name="Bassil N."/>
            <person name="Fernandez G.E."/>
            <person name="Lomsadze A."/>
            <person name="Armour M."/>
            <person name="Olukolu B."/>
            <person name="Poorten T."/>
            <person name="Britton C."/>
            <person name="Davik J."/>
            <person name="Ashrafi H."/>
            <person name="Aiden E.L."/>
            <person name="Borodovsky M."/>
            <person name="Worthington M."/>
        </authorList>
    </citation>
    <scope>NUCLEOTIDE SEQUENCE [LARGE SCALE GENOMIC DNA]</scope>
    <source>
        <strain evidence="1">PI 553951</strain>
    </source>
</reference>
<evidence type="ECO:0000313" key="1">
    <source>
        <dbReference type="EMBL" id="KAK9938473.1"/>
    </source>
</evidence>
<keyword evidence="2" id="KW-1185">Reference proteome</keyword>
<evidence type="ECO:0000313" key="2">
    <source>
        <dbReference type="Proteomes" id="UP001457282"/>
    </source>
</evidence>